<dbReference type="PROSITE" id="PS01031">
    <property type="entry name" value="SHSP"/>
    <property type="match status" value="1"/>
</dbReference>
<sequence length="179" mass="19830">MPRMDVYDDPDSKDMVATFELPGVTRGDMTMDVVDGKFVLEGKRELRVRPLSTQYTEWVYPDPPVAPARSQSPAMSDDMQVDGSQDEGYKEAEPSSSPGQGDCAVPLVVVSELRYGRFKREIQLPVGVEKKHITATLSDGILKVTWPRHLPNGRVNNTSAVRDEPLSVKSENRSPAISQ</sequence>
<dbReference type="InterPro" id="IPR002068">
    <property type="entry name" value="A-crystallin/Hsp20_dom"/>
</dbReference>
<reference evidence="5 6" key="1">
    <citation type="submission" date="2024-05" db="EMBL/GenBank/DDBJ databases">
        <title>A draft genome resource for the thread blight pathogen Marasmius tenuissimus strain MS-2.</title>
        <authorList>
            <person name="Yulfo-Soto G.E."/>
            <person name="Baruah I.K."/>
            <person name="Amoako-Attah I."/>
            <person name="Bukari Y."/>
            <person name="Meinhardt L.W."/>
            <person name="Bailey B.A."/>
            <person name="Cohen S.P."/>
        </authorList>
    </citation>
    <scope>NUCLEOTIDE SEQUENCE [LARGE SCALE GENOMIC DNA]</scope>
    <source>
        <strain evidence="5 6">MS-2</strain>
    </source>
</reference>
<evidence type="ECO:0000256" key="2">
    <source>
        <dbReference type="RuleBase" id="RU003616"/>
    </source>
</evidence>
<dbReference type="Gene3D" id="2.60.40.790">
    <property type="match status" value="1"/>
</dbReference>
<feature type="compositionally biased region" description="Basic and acidic residues" evidence="3">
    <location>
        <begin position="161"/>
        <end position="172"/>
    </location>
</feature>
<gene>
    <name evidence="5" type="ORF">AAF712_011474</name>
</gene>
<evidence type="ECO:0000259" key="4">
    <source>
        <dbReference type="PROSITE" id="PS01031"/>
    </source>
</evidence>
<protein>
    <recommendedName>
        <fullName evidence="4">SHSP domain-containing protein</fullName>
    </recommendedName>
</protein>
<comment type="similarity">
    <text evidence="1 2">Belongs to the small heat shock protein (HSP20) family.</text>
</comment>
<dbReference type="SUPFAM" id="SSF49764">
    <property type="entry name" value="HSP20-like chaperones"/>
    <property type="match status" value="1"/>
</dbReference>
<dbReference type="CDD" id="cd06464">
    <property type="entry name" value="ACD_sHsps-like"/>
    <property type="match status" value="1"/>
</dbReference>
<feature type="region of interest" description="Disordered" evidence="3">
    <location>
        <begin position="148"/>
        <end position="179"/>
    </location>
</feature>
<keyword evidence="6" id="KW-1185">Reference proteome</keyword>
<feature type="domain" description="SHSP" evidence="4">
    <location>
        <begin position="1"/>
        <end position="164"/>
    </location>
</feature>
<comment type="caution">
    <text evidence="5">The sequence shown here is derived from an EMBL/GenBank/DDBJ whole genome shotgun (WGS) entry which is preliminary data.</text>
</comment>
<evidence type="ECO:0000313" key="6">
    <source>
        <dbReference type="Proteomes" id="UP001437256"/>
    </source>
</evidence>
<accession>A0ABR2ZKG4</accession>
<evidence type="ECO:0000313" key="5">
    <source>
        <dbReference type="EMBL" id="KAL0061669.1"/>
    </source>
</evidence>
<proteinExistence type="inferred from homology"/>
<name>A0ABR2ZKG4_9AGAR</name>
<evidence type="ECO:0000256" key="3">
    <source>
        <dbReference type="SAM" id="MobiDB-lite"/>
    </source>
</evidence>
<evidence type="ECO:0000256" key="1">
    <source>
        <dbReference type="PROSITE-ProRule" id="PRU00285"/>
    </source>
</evidence>
<feature type="region of interest" description="Disordered" evidence="3">
    <location>
        <begin position="62"/>
        <end position="103"/>
    </location>
</feature>
<dbReference type="InterPro" id="IPR008978">
    <property type="entry name" value="HSP20-like_chaperone"/>
</dbReference>
<dbReference type="Proteomes" id="UP001437256">
    <property type="component" value="Unassembled WGS sequence"/>
</dbReference>
<organism evidence="5 6">
    <name type="scientific">Marasmius tenuissimus</name>
    <dbReference type="NCBI Taxonomy" id="585030"/>
    <lineage>
        <taxon>Eukaryota</taxon>
        <taxon>Fungi</taxon>
        <taxon>Dikarya</taxon>
        <taxon>Basidiomycota</taxon>
        <taxon>Agaricomycotina</taxon>
        <taxon>Agaricomycetes</taxon>
        <taxon>Agaricomycetidae</taxon>
        <taxon>Agaricales</taxon>
        <taxon>Marasmiineae</taxon>
        <taxon>Marasmiaceae</taxon>
        <taxon>Marasmius</taxon>
    </lineage>
</organism>
<dbReference type="Pfam" id="PF00011">
    <property type="entry name" value="HSP20"/>
    <property type="match status" value="1"/>
</dbReference>
<dbReference type="EMBL" id="JBBXMP010000127">
    <property type="protein sequence ID" value="KAL0061669.1"/>
    <property type="molecule type" value="Genomic_DNA"/>
</dbReference>